<dbReference type="PROSITE" id="PS51257">
    <property type="entry name" value="PROKAR_LIPOPROTEIN"/>
    <property type="match status" value="1"/>
</dbReference>
<evidence type="ECO:0000256" key="1">
    <source>
        <dbReference type="SAM" id="MobiDB-lite"/>
    </source>
</evidence>
<keyword evidence="2" id="KW-0732">Signal</keyword>
<dbReference type="RefSeq" id="WP_394825355.1">
    <property type="nucleotide sequence ID" value="NZ_CP089984.1"/>
</dbReference>
<accession>A0ABZ2M135</accession>
<feature type="signal peptide" evidence="2">
    <location>
        <begin position="1"/>
        <end position="23"/>
    </location>
</feature>
<organism evidence="3 4">
    <name type="scientific">Pendulispora albinea</name>
    <dbReference type="NCBI Taxonomy" id="2741071"/>
    <lineage>
        <taxon>Bacteria</taxon>
        <taxon>Pseudomonadati</taxon>
        <taxon>Myxococcota</taxon>
        <taxon>Myxococcia</taxon>
        <taxon>Myxococcales</taxon>
        <taxon>Sorangiineae</taxon>
        <taxon>Pendulisporaceae</taxon>
        <taxon>Pendulispora</taxon>
    </lineage>
</organism>
<evidence type="ECO:0008006" key="5">
    <source>
        <dbReference type="Google" id="ProtNLM"/>
    </source>
</evidence>
<dbReference type="Proteomes" id="UP001370348">
    <property type="component" value="Chromosome"/>
</dbReference>
<keyword evidence="4" id="KW-1185">Reference proteome</keyword>
<protein>
    <recommendedName>
        <fullName evidence="5">Cytochrome c domain-containing protein</fullName>
    </recommendedName>
</protein>
<feature type="chain" id="PRO_5047353575" description="Cytochrome c domain-containing protein" evidence="2">
    <location>
        <begin position="24"/>
        <end position="178"/>
    </location>
</feature>
<evidence type="ECO:0000313" key="3">
    <source>
        <dbReference type="EMBL" id="WXB15721.1"/>
    </source>
</evidence>
<gene>
    <name evidence="3" type="ORF">LZC94_00315</name>
</gene>
<name>A0ABZ2M135_9BACT</name>
<proteinExistence type="predicted"/>
<evidence type="ECO:0000313" key="4">
    <source>
        <dbReference type="Proteomes" id="UP001370348"/>
    </source>
</evidence>
<dbReference type="EMBL" id="CP089984">
    <property type="protein sequence ID" value="WXB15721.1"/>
    <property type="molecule type" value="Genomic_DNA"/>
</dbReference>
<evidence type="ECO:0000256" key="2">
    <source>
        <dbReference type="SAM" id="SignalP"/>
    </source>
</evidence>
<feature type="compositionally biased region" description="Polar residues" evidence="1">
    <location>
        <begin position="27"/>
        <end position="54"/>
    </location>
</feature>
<feature type="region of interest" description="Disordered" evidence="1">
    <location>
        <begin position="27"/>
        <end position="56"/>
    </location>
</feature>
<reference evidence="3 4" key="1">
    <citation type="submission" date="2021-12" db="EMBL/GenBank/DDBJ databases">
        <title>Discovery of the Pendulisporaceae a myxobacterial family with distinct sporulation behavior and unique specialized metabolism.</title>
        <authorList>
            <person name="Garcia R."/>
            <person name="Popoff A."/>
            <person name="Bader C.D."/>
            <person name="Loehr J."/>
            <person name="Walesch S."/>
            <person name="Walt C."/>
            <person name="Boldt J."/>
            <person name="Bunk B."/>
            <person name="Haeckl F.J.F.P.J."/>
            <person name="Gunesch A.P."/>
            <person name="Birkelbach J."/>
            <person name="Nuebel U."/>
            <person name="Pietschmann T."/>
            <person name="Bach T."/>
            <person name="Mueller R."/>
        </authorList>
    </citation>
    <scope>NUCLEOTIDE SEQUENCE [LARGE SCALE GENOMIC DNA]</scope>
    <source>
        <strain evidence="3 4">MSr11954</strain>
    </source>
</reference>
<sequence>MKTRLLLGILAAVSIASSSFVIACSGDDSSPGNPTPDASTNPKPDSGRDPSTQDGGVVKFNSVYTILEGSCTGCHGERGTDAGTPRGALALKPEEAAFRELVNVKAAGGACATLGDAGLLRVRPGNADESLLYDKVKTEGGHTPRCGKHMPLGTPMPPPMPNEQVEVIEKWINDGAQR</sequence>